<keyword evidence="2" id="KW-1185">Reference proteome</keyword>
<organism evidence="1 2">
    <name type="scientific">Actinocorallia herbida</name>
    <dbReference type="NCBI Taxonomy" id="58109"/>
    <lineage>
        <taxon>Bacteria</taxon>
        <taxon>Bacillati</taxon>
        <taxon>Actinomycetota</taxon>
        <taxon>Actinomycetes</taxon>
        <taxon>Streptosporangiales</taxon>
        <taxon>Thermomonosporaceae</taxon>
        <taxon>Actinocorallia</taxon>
    </lineage>
</organism>
<dbReference type="EMBL" id="RJKE01000001">
    <property type="protein sequence ID" value="ROO86793.1"/>
    <property type="molecule type" value="Genomic_DNA"/>
</dbReference>
<reference evidence="1 2" key="1">
    <citation type="submission" date="2018-11" db="EMBL/GenBank/DDBJ databases">
        <title>Sequencing the genomes of 1000 actinobacteria strains.</title>
        <authorList>
            <person name="Klenk H.-P."/>
        </authorList>
    </citation>
    <scope>NUCLEOTIDE SEQUENCE [LARGE SCALE GENOMIC DNA]</scope>
    <source>
        <strain evidence="1 2">DSM 44254</strain>
    </source>
</reference>
<dbReference type="Gene3D" id="1.10.357.10">
    <property type="entry name" value="Tetracycline Repressor, domain 2"/>
    <property type="match status" value="1"/>
</dbReference>
<proteinExistence type="predicted"/>
<dbReference type="AlphaFoldDB" id="A0A3N1CZT2"/>
<dbReference type="RefSeq" id="WP_211359822.1">
    <property type="nucleotide sequence ID" value="NZ_RJKE01000001.1"/>
</dbReference>
<comment type="caution">
    <text evidence="1">The sequence shown here is derived from an EMBL/GenBank/DDBJ whole genome shotgun (WGS) entry which is preliminary data.</text>
</comment>
<name>A0A3N1CZT2_9ACTN</name>
<dbReference type="Proteomes" id="UP000272400">
    <property type="component" value="Unassembled WGS sequence"/>
</dbReference>
<gene>
    <name evidence="1" type="ORF">EDD29_4374</name>
</gene>
<evidence type="ECO:0000313" key="1">
    <source>
        <dbReference type="EMBL" id="ROO86793.1"/>
    </source>
</evidence>
<sequence length="133" mass="14451">MSDTDPRVPAEMVAAALAAARRLRKDVADVPTREIAKEAGISRSTLVRRIGGGRRALDDAVSATGVDPGGQWPVRERALEAGARLISAGRRYTLTRPRRRGPDAWADLPDPVSVMMRLLGVTDFMEFDATPQK</sequence>
<protein>
    <recommendedName>
        <fullName evidence="3">Homeodomain-like domain-containing protein</fullName>
    </recommendedName>
</protein>
<dbReference type="SUPFAM" id="SSF46689">
    <property type="entry name" value="Homeodomain-like"/>
    <property type="match status" value="1"/>
</dbReference>
<evidence type="ECO:0000313" key="2">
    <source>
        <dbReference type="Proteomes" id="UP000272400"/>
    </source>
</evidence>
<evidence type="ECO:0008006" key="3">
    <source>
        <dbReference type="Google" id="ProtNLM"/>
    </source>
</evidence>
<dbReference type="InterPro" id="IPR009057">
    <property type="entry name" value="Homeodomain-like_sf"/>
</dbReference>
<accession>A0A3N1CZT2</accession>